<keyword evidence="2 4" id="KW-0833">Ubl conjugation pathway</keyword>
<dbReference type="GO" id="GO:0034274">
    <property type="term" value="C:Atg12-Atg5-Atg16 complex"/>
    <property type="evidence" value="ECO:0007669"/>
    <property type="project" value="TreeGrafter"/>
</dbReference>
<reference evidence="6 7" key="1">
    <citation type="submission" date="2017-03" db="EMBL/GenBank/DDBJ databases">
        <title>Genome Survey of Euroglyphus maynei.</title>
        <authorList>
            <person name="Arlian L.G."/>
            <person name="Morgan M.S."/>
            <person name="Rider S.D."/>
        </authorList>
    </citation>
    <scope>NUCLEOTIDE SEQUENCE [LARGE SCALE GENOMIC DNA]</scope>
    <source>
        <strain evidence="6">Arlian Lab</strain>
        <tissue evidence="6">Whole body</tissue>
    </source>
</reference>
<dbReference type="Pfam" id="PF04110">
    <property type="entry name" value="APG12"/>
    <property type="match status" value="1"/>
</dbReference>
<dbReference type="GO" id="GO:0019776">
    <property type="term" value="F:Atg8-family ligase activity"/>
    <property type="evidence" value="ECO:0007669"/>
    <property type="project" value="TreeGrafter"/>
</dbReference>
<feature type="region of interest" description="Disordered" evidence="5">
    <location>
        <begin position="1"/>
        <end position="34"/>
    </location>
</feature>
<dbReference type="CDD" id="cd01612">
    <property type="entry name" value="Ubl_ATG12"/>
    <property type="match status" value="1"/>
</dbReference>
<keyword evidence="1 4" id="KW-1017">Isopeptide bond</keyword>
<dbReference type="OrthoDB" id="10003551at2759"/>
<evidence type="ECO:0000256" key="1">
    <source>
        <dbReference type="ARBA" id="ARBA00022499"/>
    </source>
</evidence>
<sequence length="118" mass="13494">MDDKDQVEPVSEKTNPEEPTIQQEQSKEKNNKVPLLLMPTGNTPILKKRNFKVDSNLTIGQLKLLIRKFLSLETNEALFVYVNQIFAPSLEQTVQNLFDCFGCDGKLILYYSKSQAWG</sequence>
<dbReference type="GO" id="GO:0034727">
    <property type="term" value="P:piecemeal microautophagy of the nucleus"/>
    <property type="evidence" value="ECO:0007669"/>
    <property type="project" value="TreeGrafter"/>
</dbReference>
<keyword evidence="7" id="KW-1185">Reference proteome</keyword>
<evidence type="ECO:0000256" key="3">
    <source>
        <dbReference type="ARBA" id="ARBA00023006"/>
    </source>
</evidence>
<organism evidence="6 7">
    <name type="scientific">Euroglyphus maynei</name>
    <name type="common">Mayne's house dust mite</name>
    <dbReference type="NCBI Taxonomy" id="6958"/>
    <lineage>
        <taxon>Eukaryota</taxon>
        <taxon>Metazoa</taxon>
        <taxon>Ecdysozoa</taxon>
        <taxon>Arthropoda</taxon>
        <taxon>Chelicerata</taxon>
        <taxon>Arachnida</taxon>
        <taxon>Acari</taxon>
        <taxon>Acariformes</taxon>
        <taxon>Sarcoptiformes</taxon>
        <taxon>Astigmata</taxon>
        <taxon>Psoroptidia</taxon>
        <taxon>Analgoidea</taxon>
        <taxon>Pyroglyphidae</taxon>
        <taxon>Pyroglyphinae</taxon>
        <taxon>Euroglyphus</taxon>
    </lineage>
</organism>
<dbReference type="GO" id="GO:0034045">
    <property type="term" value="C:phagophore assembly site membrane"/>
    <property type="evidence" value="ECO:0007669"/>
    <property type="project" value="TreeGrafter"/>
</dbReference>
<keyword evidence="3 4" id="KW-0072">Autophagy</keyword>
<comment type="function">
    <text evidence="4">Ubiquitin-like protein involved in autophagic vesicle formation.</text>
</comment>
<dbReference type="Proteomes" id="UP000194236">
    <property type="component" value="Unassembled WGS sequence"/>
</dbReference>
<dbReference type="SUPFAM" id="SSF54236">
    <property type="entry name" value="Ubiquitin-like"/>
    <property type="match status" value="1"/>
</dbReference>
<proteinExistence type="inferred from homology"/>
<protein>
    <recommendedName>
        <fullName evidence="4">Ubiquitin-like protein ATG12</fullName>
    </recommendedName>
</protein>
<evidence type="ECO:0000313" key="7">
    <source>
        <dbReference type="Proteomes" id="UP000194236"/>
    </source>
</evidence>
<evidence type="ECO:0000256" key="4">
    <source>
        <dbReference type="RuleBase" id="RU361201"/>
    </source>
</evidence>
<evidence type="ECO:0000313" key="6">
    <source>
        <dbReference type="EMBL" id="OTF76576.1"/>
    </source>
</evidence>
<dbReference type="InterPro" id="IPR007242">
    <property type="entry name" value="Atg12"/>
</dbReference>
<dbReference type="GO" id="GO:0000422">
    <property type="term" value="P:autophagy of mitochondrion"/>
    <property type="evidence" value="ECO:0007669"/>
    <property type="project" value="TreeGrafter"/>
</dbReference>
<dbReference type="EMBL" id="MUJZ01036783">
    <property type="protein sequence ID" value="OTF76576.1"/>
    <property type="molecule type" value="Genomic_DNA"/>
</dbReference>
<feature type="compositionally biased region" description="Basic and acidic residues" evidence="5">
    <location>
        <begin position="1"/>
        <end position="16"/>
    </location>
</feature>
<dbReference type="Gene3D" id="3.10.20.90">
    <property type="entry name" value="Phosphatidylinositol 3-kinase Catalytic Subunit, Chain A, domain 1"/>
    <property type="match status" value="1"/>
</dbReference>
<dbReference type="GO" id="GO:0000045">
    <property type="term" value="P:autophagosome assembly"/>
    <property type="evidence" value="ECO:0007669"/>
    <property type="project" value="InterPro"/>
</dbReference>
<name>A0A1Y3BAH4_EURMA</name>
<dbReference type="GO" id="GO:0061723">
    <property type="term" value="P:glycophagy"/>
    <property type="evidence" value="ECO:0007669"/>
    <property type="project" value="TreeGrafter"/>
</dbReference>
<comment type="similarity">
    <text evidence="4">Belongs to the ATG12 family.</text>
</comment>
<dbReference type="PANTHER" id="PTHR13385:SF0">
    <property type="entry name" value="UBIQUITIN-LIKE PROTEIN ATG12"/>
    <property type="match status" value="1"/>
</dbReference>
<comment type="caution">
    <text evidence="6">The sequence shown here is derived from an EMBL/GenBank/DDBJ whole genome shotgun (WGS) entry which is preliminary data.</text>
</comment>
<dbReference type="GO" id="GO:0000421">
    <property type="term" value="C:autophagosome membrane"/>
    <property type="evidence" value="ECO:0007669"/>
    <property type="project" value="TreeGrafter"/>
</dbReference>
<comment type="subunit">
    <text evidence="4">Forms a conjugate with ATG5.</text>
</comment>
<dbReference type="InterPro" id="IPR029071">
    <property type="entry name" value="Ubiquitin-like_domsf"/>
</dbReference>
<dbReference type="AlphaFoldDB" id="A0A1Y3BAH4"/>
<dbReference type="GO" id="GO:0097352">
    <property type="term" value="P:autophagosome maturation"/>
    <property type="evidence" value="ECO:0007669"/>
    <property type="project" value="TreeGrafter"/>
</dbReference>
<gene>
    <name evidence="6" type="ORF">BLA29_002337</name>
</gene>
<evidence type="ECO:0000256" key="2">
    <source>
        <dbReference type="ARBA" id="ARBA00022786"/>
    </source>
</evidence>
<evidence type="ECO:0000256" key="5">
    <source>
        <dbReference type="SAM" id="MobiDB-lite"/>
    </source>
</evidence>
<accession>A0A1Y3BAH4</accession>
<dbReference type="PANTHER" id="PTHR13385">
    <property type="entry name" value="AUTOPHAGY PROTEIN 12"/>
    <property type="match status" value="1"/>
</dbReference>